<sequence>MADTVYVTATFKVTPGKEAEFIEAGKVVCEATRKEEGCIYYDLVQDQEDGSTFQMVEKWTSSAALDTHLKTDHVGAFGKACTEGGMWVGGPVIQRLTQRA</sequence>
<proteinExistence type="predicted"/>
<dbReference type="PANTHER" id="PTHR33336:SF15">
    <property type="entry name" value="ABM DOMAIN-CONTAINING PROTEIN"/>
    <property type="match status" value="1"/>
</dbReference>
<name>A0A7S3XGZ7_OXYMA</name>
<evidence type="ECO:0000313" key="2">
    <source>
        <dbReference type="EMBL" id="CAE0617755.1"/>
    </source>
</evidence>
<dbReference type="InterPro" id="IPR007138">
    <property type="entry name" value="ABM_dom"/>
</dbReference>
<dbReference type="Gene3D" id="3.30.70.100">
    <property type="match status" value="1"/>
</dbReference>
<dbReference type="InterPro" id="IPR050744">
    <property type="entry name" value="AI-2_Isomerase_LsrG"/>
</dbReference>
<feature type="domain" description="ABM" evidence="1">
    <location>
        <begin position="5"/>
        <end position="96"/>
    </location>
</feature>
<organism evidence="2">
    <name type="scientific">Oxyrrhis marina</name>
    <name type="common">Dinoflagellate</name>
    <dbReference type="NCBI Taxonomy" id="2969"/>
    <lineage>
        <taxon>Eukaryota</taxon>
        <taxon>Sar</taxon>
        <taxon>Alveolata</taxon>
        <taxon>Dinophyceae</taxon>
        <taxon>Oxyrrhinales</taxon>
        <taxon>Oxyrrhinaceae</taxon>
        <taxon>Oxyrrhis</taxon>
    </lineage>
</organism>
<dbReference type="AlphaFoldDB" id="A0A7S3XGZ7"/>
<evidence type="ECO:0000259" key="1">
    <source>
        <dbReference type="PROSITE" id="PS51725"/>
    </source>
</evidence>
<dbReference type="InterPro" id="IPR011008">
    <property type="entry name" value="Dimeric_a/b-barrel"/>
</dbReference>
<reference evidence="2" key="1">
    <citation type="submission" date="2021-01" db="EMBL/GenBank/DDBJ databases">
        <authorList>
            <person name="Corre E."/>
            <person name="Pelletier E."/>
            <person name="Niang G."/>
            <person name="Scheremetjew M."/>
            <person name="Finn R."/>
            <person name="Kale V."/>
            <person name="Holt S."/>
            <person name="Cochrane G."/>
            <person name="Meng A."/>
            <person name="Brown T."/>
            <person name="Cohen L."/>
        </authorList>
    </citation>
    <scope>NUCLEOTIDE SEQUENCE</scope>
    <source>
        <strain evidence="2">CCMP1795</strain>
    </source>
</reference>
<dbReference type="GO" id="GO:0003824">
    <property type="term" value="F:catalytic activity"/>
    <property type="evidence" value="ECO:0007669"/>
    <property type="project" value="TreeGrafter"/>
</dbReference>
<accession>A0A7S3XGZ7</accession>
<dbReference type="PANTHER" id="PTHR33336">
    <property type="entry name" value="QUINOL MONOOXYGENASE YGIN-RELATED"/>
    <property type="match status" value="1"/>
</dbReference>
<protein>
    <recommendedName>
        <fullName evidence="1">ABM domain-containing protein</fullName>
    </recommendedName>
</protein>
<dbReference type="EMBL" id="HBIT01007187">
    <property type="protein sequence ID" value="CAE0617755.1"/>
    <property type="molecule type" value="Transcribed_RNA"/>
</dbReference>
<dbReference type="PROSITE" id="PS51725">
    <property type="entry name" value="ABM"/>
    <property type="match status" value="1"/>
</dbReference>
<dbReference type="SUPFAM" id="SSF54909">
    <property type="entry name" value="Dimeric alpha+beta barrel"/>
    <property type="match status" value="1"/>
</dbReference>
<dbReference type="Pfam" id="PF03992">
    <property type="entry name" value="ABM"/>
    <property type="match status" value="1"/>
</dbReference>
<gene>
    <name evidence="2" type="ORF">OMAR00292_LOCUS3631</name>
</gene>